<dbReference type="GO" id="GO:0000287">
    <property type="term" value="F:magnesium ion binding"/>
    <property type="evidence" value="ECO:0007669"/>
    <property type="project" value="InterPro"/>
</dbReference>
<dbReference type="GO" id="GO:0008897">
    <property type="term" value="F:holo-[acyl-carrier-protein] synthase activity"/>
    <property type="evidence" value="ECO:0007669"/>
    <property type="project" value="UniProtKB-EC"/>
</dbReference>
<evidence type="ECO:0000256" key="2">
    <source>
        <dbReference type="ARBA" id="ARBA00022679"/>
    </source>
</evidence>
<comment type="caution">
    <text evidence="4">The sequence shown here is derived from an EMBL/GenBank/DDBJ whole genome shotgun (WGS) entry which is preliminary data.</text>
</comment>
<reference evidence="5" key="2">
    <citation type="journal article" date="2021" name="Sci. Data">
        <title>Chromosome-scale genome sequencing, assembly and annotation of six genomes from subfamily Leishmaniinae.</title>
        <authorList>
            <person name="Almutairi H."/>
            <person name="Urbaniak M.D."/>
            <person name="Bates M.D."/>
            <person name="Jariyapan N."/>
            <person name="Kwakye-Nuako G."/>
            <person name="Thomaz Soccol V."/>
            <person name="Al-Salem W.S."/>
            <person name="Dillon R.J."/>
            <person name="Bates P.A."/>
            <person name="Gatherer D."/>
        </authorList>
    </citation>
    <scope>NUCLEOTIDE SEQUENCE [LARGE SCALE GENOMIC DNA]</scope>
</reference>
<dbReference type="GO" id="GO:0019878">
    <property type="term" value="P:lysine biosynthetic process via aminoadipic acid"/>
    <property type="evidence" value="ECO:0007669"/>
    <property type="project" value="TreeGrafter"/>
</dbReference>
<dbReference type="InterPro" id="IPR050559">
    <property type="entry name" value="P-Pant_transferase_sf"/>
</dbReference>
<dbReference type="RefSeq" id="XP_067179167.1">
    <property type="nucleotide sequence ID" value="XM_067323853.1"/>
</dbReference>
<evidence type="ECO:0000313" key="4">
    <source>
        <dbReference type="EMBL" id="KAG5480004.1"/>
    </source>
</evidence>
<gene>
    <name evidence="4" type="ORF">LSCM1_06424</name>
</gene>
<dbReference type="Proteomes" id="UP000673552">
    <property type="component" value="Unassembled WGS sequence"/>
</dbReference>
<proteinExistence type="predicted"/>
<name>A0A836KLI8_9TRYP</name>
<dbReference type="AlphaFoldDB" id="A0A836KLI8"/>
<dbReference type="EC" id="2.7.8.7" evidence="1"/>
<dbReference type="OrthoDB" id="26719at2759"/>
<keyword evidence="2" id="KW-0808">Transferase</keyword>
<protein>
    <recommendedName>
        <fullName evidence="1">holo-[acyl-carrier-protein] synthase</fullName>
        <ecNumber evidence="1">2.7.8.7</ecNumber>
    </recommendedName>
</protein>
<dbReference type="InterPro" id="IPR008278">
    <property type="entry name" value="4-PPantetheinyl_Trfase_dom"/>
</dbReference>
<dbReference type="PANTHER" id="PTHR12215">
    <property type="entry name" value="PHOSPHOPANTETHEINE TRANSFERASE"/>
    <property type="match status" value="1"/>
</dbReference>
<feature type="domain" description="4'-phosphopantetheinyl transferase" evidence="3">
    <location>
        <begin position="118"/>
        <end position="191"/>
    </location>
</feature>
<dbReference type="SUPFAM" id="SSF56214">
    <property type="entry name" value="4'-phosphopantetheinyl transferase"/>
    <property type="match status" value="1"/>
</dbReference>
<evidence type="ECO:0000259" key="3">
    <source>
        <dbReference type="Pfam" id="PF01648"/>
    </source>
</evidence>
<keyword evidence="5" id="KW-1185">Reference proteome</keyword>
<dbReference type="EMBL" id="JAFEUZ010000020">
    <property type="protein sequence ID" value="KAG5480004.1"/>
    <property type="molecule type" value="Genomic_DNA"/>
</dbReference>
<organism evidence="4 5">
    <name type="scientific">Leishmania martiniquensis</name>
    <dbReference type="NCBI Taxonomy" id="1580590"/>
    <lineage>
        <taxon>Eukaryota</taxon>
        <taxon>Discoba</taxon>
        <taxon>Euglenozoa</taxon>
        <taxon>Kinetoplastea</taxon>
        <taxon>Metakinetoplastina</taxon>
        <taxon>Trypanosomatida</taxon>
        <taxon>Trypanosomatidae</taxon>
        <taxon>Leishmaniinae</taxon>
        <taxon>Leishmania</taxon>
    </lineage>
</organism>
<accession>A0A836KLI8</accession>
<dbReference type="Gene3D" id="3.90.470.20">
    <property type="entry name" value="4'-phosphopantetheinyl transferase domain"/>
    <property type="match status" value="1"/>
</dbReference>
<reference evidence="5" key="1">
    <citation type="journal article" date="2021" name="Microbiol. Resour. Announc.">
        <title>LGAAP: Leishmaniinae Genome Assembly and Annotation Pipeline.</title>
        <authorList>
            <person name="Almutairi H."/>
            <person name="Urbaniak M.D."/>
            <person name="Bates M.D."/>
            <person name="Jariyapan N."/>
            <person name="Kwakye-Nuako G."/>
            <person name="Thomaz-Soccol V."/>
            <person name="Al-Salem W.S."/>
            <person name="Dillon R.J."/>
            <person name="Bates P.A."/>
            <person name="Gatherer D."/>
        </authorList>
    </citation>
    <scope>NUCLEOTIDE SEQUENCE [LARGE SCALE GENOMIC DNA]</scope>
</reference>
<dbReference type="Pfam" id="PF01648">
    <property type="entry name" value="ACPS"/>
    <property type="match status" value="1"/>
</dbReference>
<dbReference type="KEGG" id="lmat:92516365"/>
<dbReference type="InterPro" id="IPR037143">
    <property type="entry name" value="4-PPantetheinyl_Trfase_dom_sf"/>
</dbReference>
<dbReference type="PANTHER" id="PTHR12215:SF10">
    <property type="entry name" value="L-AMINOADIPATE-SEMIALDEHYDE DEHYDROGENASE-PHOSPHOPANTETHEINYL TRANSFERASE"/>
    <property type="match status" value="1"/>
</dbReference>
<sequence>MANLLIANAGAWQPTADEFREALNHLHGEDAVRCAIETACASQLHPGALNKARLLARHLLLCELINSRDTQGKYRLRKREVRLPVSAYGKPLTASYGDGNYSVTHVAEWVCCACSSAPLGVDLVAVYPQDEALSSYFLSKEELAQIEVVPRQQWASLFALIWSLKECVLKVIGLGLSKKLKMRDIFLDRVGLENLFVVSNAVPGSLYTVPKHRLMVSLQGNTKHPWVCSSLMLPGTPPHILSVVLQEGVVKGDIEVMFVSPETALHD</sequence>
<dbReference type="GeneID" id="92516365"/>
<evidence type="ECO:0000256" key="1">
    <source>
        <dbReference type="ARBA" id="ARBA00013172"/>
    </source>
</evidence>
<evidence type="ECO:0000313" key="5">
    <source>
        <dbReference type="Proteomes" id="UP000673552"/>
    </source>
</evidence>
<dbReference type="GO" id="GO:0005829">
    <property type="term" value="C:cytosol"/>
    <property type="evidence" value="ECO:0007669"/>
    <property type="project" value="TreeGrafter"/>
</dbReference>